<dbReference type="InterPro" id="IPR010255">
    <property type="entry name" value="Haem_peroxidase_sf"/>
</dbReference>
<dbReference type="PANTHER" id="PTHR31356:SF8">
    <property type="entry name" value="L-ASCORBATE PEROXIDASE 6-RELATED"/>
    <property type="match status" value="1"/>
</dbReference>
<dbReference type="AlphaFoldDB" id="A0A830HFW6"/>
<keyword evidence="9" id="KW-1185">Reference proteome</keyword>
<keyword evidence="1" id="KW-0575">Peroxidase</keyword>
<reference evidence="8" key="1">
    <citation type="submission" date="2020-10" db="EMBL/GenBank/DDBJ databases">
        <title>Unveiling of a novel bifunctional photoreceptor, Dualchrome1, isolated from a cosmopolitan green alga.</title>
        <authorList>
            <person name="Suzuki S."/>
            <person name="Kawachi M."/>
        </authorList>
    </citation>
    <scope>NUCLEOTIDE SEQUENCE</scope>
    <source>
        <strain evidence="8">NIES 2893</strain>
    </source>
</reference>
<evidence type="ECO:0000256" key="5">
    <source>
        <dbReference type="ARBA" id="ARBA00023004"/>
    </source>
</evidence>
<keyword evidence="3" id="KW-0479">Metal-binding</keyword>
<name>A0A830HFW6_9CHLO</name>
<dbReference type="PRINTS" id="PR00458">
    <property type="entry name" value="PEROXIDASE"/>
</dbReference>
<evidence type="ECO:0000256" key="1">
    <source>
        <dbReference type="ARBA" id="ARBA00022559"/>
    </source>
</evidence>
<comment type="similarity">
    <text evidence="6">Belongs to the peroxidase family.</text>
</comment>
<dbReference type="GO" id="GO:0034599">
    <property type="term" value="P:cellular response to oxidative stress"/>
    <property type="evidence" value="ECO:0007669"/>
    <property type="project" value="InterPro"/>
</dbReference>
<dbReference type="InterPro" id="IPR044831">
    <property type="entry name" value="Ccp1-like"/>
</dbReference>
<dbReference type="Gene3D" id="1.10.520.10">
    <property type="match status" value="1"/>
</dbReference>
<comment type="caution">
    <text evidence="8">The sequence shown here is derived from an EMBL/GenBank/DDBJ whole genome shotgun (WGS) entry which is preliminary data.</text>
</comment>
<dbReference type="PANTHER" id="PTHR31356">
    <property type="entry name" value="THYLAKOID LUMENAL 29 KDA PROTEIN, CHLOROPLASTIC-RELATED"/>
    <property type="match status" value="1"/>
</dbReference>
<gene>
    <name evidence="8" type="ORF">PPROV_000296300</name>
</gene>
<dbReference type="GO" id="GO:0000302">
    <property type="term" value="P:response to reactive oxygen species"/>
    <property type="evidence" value="ECO:0007669"/>
    <property type="project" value="TreeGrafter"/>
</dbReference>
<keyword evidence="2" id="KW-0349">Heme</keyword>
<keyword evidence="4" id="KW-0560">Oxidoreductase</keyword>
<evidence type="ECO:0000259" key="7">
    <source>
        <dbReference type="PROSITE" id="PS50873"/>
    </source>
</evidence>
<dbReference type="EMBL" id="BNJQ01000007">
    <property type="protein sequence ID" value="GHP04209.1"/>
    <property type="molecule type" value="Genomic_DNA"/>
</dbReference>
<dbReference type="GO" id="GO:0004601">
    <property type="term" value="F:peroxidase activity"/>
    <property type="evidence" value="ECO:0007669"/>
    <property type="project" value="UniProtKB-KW"/>
</dbReference>
<evidence type="ECO:0000313" key="9">
    <source>
        <dbReference type="Proteomes" id="UP000660262"/>
    </source>
</evidence>
<dbReference type="GO" id="GO:0020037">
    <property type="term" value="F:heme binding"/>
    <property type="evidence" value="ECO:0007669"/>
    <property type="project" value="InterPro"/>
</dbReference>
<dbReference type="GO" id="GO:0046872">
    <property type="term" value="F:metal ion binding"/>
    <property type="evidence" value="ECO:0007669"/>
    <property type="project" value="UniProtKB-KW"/>
</dbReference>
<feature type="domain" description="Plant heme peroxidase family profile" evidence="7">
    <location>
        <begin position="136"/>
        <end position="281"/>
    </location>
</feature>
<evidence type="ECO:0000256" key="3">
    <source>
        <dbReference type="ARBA" id="ARBA00022723"/>
    </source>
</evidence>
<dbReference type="InterPro" id="IPR002207">
    <property type="entry name" value="Peroxidase_I"/>
</dbReference>
<dbReference type="Gene3D" id="1.10.420.10">
    <property type="entry name" value="Peroxidase, domain 2"/>
    <property type="match status" value="1"/>
</dbReference>
<dbReference type="InterPro" id="IPR002016">
    <property type="entry name" value="Haem_peroxidase"/>
</dbReference>
<dbReference type="Pfam" id="PF00141">
    <property type="entry name" value="peroxidase"/>
    <property type="match status" value="1"/>
</dbReference>
<evidence type="ECO:0000256" key="2">
    <source>
        <dbReference type="ARBA" id="ARBA00022617"/>
    </source>
</evidence>
<dbReference type="PRINTS" id="PR00459">
    <property type="entry name" value="ASPEROXIDASE"/>
</dbReference>
<dbReference type="GO" id="GO:0042744">
    <property type="term" value="P:hydrogen peroxide catabolic process"/>
    <property type="evidence" value="ECO:0007669"/>
    <property type="project" value="TreeGrafter"/>
</dbReference>
<dbReference type="SUPFAM" id="SSF48113">
    <property type="entry name" value="Heme-dependent peroxidases"/>
    <property type="match status" value="1"/>
</dbReference>
<proteinExistence type="inferred from homology"/>
<evidence type="ECO:0000313" key="8">
    <source>
        <dbReference type="EMBL" id="GHP04209.1"/>
    </source>
</evidence>
<protein>
    <recommendedName>
        <fullName evidence="7">Plant heme peroxidase family profile domain-containing protein</fullName>
    </recommendedName>
</protein>
<organism evidence="8 9">
    <name type="scientific">Pycnococcus provasolii</name>
    <dbReference type="NCBI Taxonomy" id="41880"/>
    <lineage>
        <taxon>Eukaryota</taxon>
        <taxon>Viridiplantae</taxon>
        <taxon>Chlorophyta</taxon>
        <taxon>Pseudoscourfieldiophyceae</taxon>
        <taxon>Pseudoscourfieldiales</taxon>
        <taxon>Pycnococcaceae</taxon>
        <taxon>Pycnococcus</taxon>
    </lineage>
</organism>
<dbReference type="PROSITE" id="PS50873">
    <property type="entry name" value="PEROXIDASE_4"/>
    <property type="match status" value="1"/>
</dbReference>
<keyword evidence="5" id="KW-0408">Iron</keyword>
<evidence type="ECO:0000256" key="4">
    <source>
        <dbReference type="ARBA" id="ARBA00023002"/>
    </source>
</evidence>
<dbReference type="OrthoDB" id="2859658at2759"/>
<sequence length="358" mass="37917">MTSVMRSCGGDARGGCRFLSCDILGGRKASAAHRKRSPTSRSGFAVRTGTRGAVCRGAAQCDAASSHGDVESPTTSRRMLLSKSATASAAMALLAAISPQAFWPALAESSTLRSLTPEELDDVRKTVKSAIPQAKAPAVIRLAFHDAGTYDRRTRTGGANGTIRNELERPESIGLKRGIKAVEAAIAKSPNVLSQVSFADAVQLCAAACIELLTPDDALATSRVLDAMRVGRVDAPIDASDPTGRMPSEKAGATELARVFDEQYGFDENRMVVLSGAHTVGAKGFGDGFTFDNAYYQVLLAKPWVGGDDMAQMIGLASDKSLADYARVRPLIEKYANDGLAWSRDFVDAFRAMSELGC</sequence>
<accession>A0A830HFW6</accession>
<dbReference type="Proteomes" id="UP000660262">
    <property type="component" value="Unassembled WGS sequence"/>
</dbReference>
<dbReference type="InterPro" id="IPR019794">
    <property type="entry name" value="Peroxidases_AS"/>
</dbReference>
<evidence type="ECO:0000256" key="6">
    <source>
        <dbReference type="RuleBase" id="RU004241"/>
    </source>
</evidence>
<dbReference type="PROSITE" id="PS00436">
    <property type="entry name" value="PEROXIDASE_2"/>
    <property type="match status" value="1"/>
</dbReference>